<feature type="domain" description="TonB-dependent receptor plug" evidence="14">
    <location>
        <begin position="57"/>
        <end position="165"/>
    </location>
</feature>
<dbReference type="Gene3D" id="2.40.170.20">
    <property type="entry name" value="TonB-dependent receptor, beta-barrel domain"/>
    <property type="match status" value="1"/>
</dbReference>
<dbReference type="GO" id="GO:0044718">
    <property type="term" value="P:siderophore transmembrane transport"/>
    <property type="evidence" value="ECO:0007669"/>
    <property type="project" value="TreeGrafter"/>
</dbReference>
<dbReference type="SUPFAM" id="SSF56935">
    <property type="entry name" value="Porins"/>
    <property type="match status" value="1"/>
</dbReference>
<dbReference type="Pfam" id="PF00593">
    <property type="entry name" value="TonB_dep_Rec_b-barrel"/>
    <property type="match status" value="1"/>
</dbReference>
<protein>
    <submittedName>
        <fullName evidence="15">TonB-dependent receptor</fullName>
    </submittedName>
</protein>
<comment type="similarity">
    <text evidence="10 11">Belongs to the TonB-dependent receptor family.</text>
</comment>
<name>E7N3X4_9FIRM</name>
<dbReference type="GO" id="GO:0009279">
    <property type="term" value="C:cell outer membrane"/>
    <property type="evidence" value="ECO:0007669"/>
    <property type="project" value="UniProtKB-SubCell"/>
</dbReference>
<keyword evidence="5 12" id="KW-0732">Signal</keyword>
<dbReference type="GO" id="GO:0015344">
    <property type="term" value="F:siderophore uptake transmembrane transporter activity"/>
    <property type="evidence" value="ECO:0007669"/>
    <property type="project" value="TreeGrafter"/>
</dbReference>
<evidence type="ECO:0000256" key="5">
    <source>
        <dbReference type="ARBA" id="ARBA00022729"/>
    </source>
</evidence>
<dbReference type="PANTHER" id="PTHR30069">
    <property type="entry name" value="TONB-DEPENDENT OUTER MEMBRANE RECEPTOR"/>
    <property type="match status" value="1"/>
</dbReference>
<feature type="domain" description="TonB-dependent receptor-like beta-barrel" evidence="13">
    <location>
        <begin position="252"/>
        <end position="664"/>
    </location>
</feature>
<evidence type="ECO:0000256" key="11">
    <source>
        <dbReference type="RuleBase" id="RU003357"/>
    </source>
</evidence>
<dbReference type="InterPro" id="IPR012910">
    <property type="entry name" value="Plug_dom"/>
</dbReference>
<evidence type="ECO:0000259" key="14">
    <source>
        <dbReference type="Pfam" id="PF07715"/>
    </source>
</evidence>
<evidence type="ECO:0000256" key="3">
    <source>
        <dbReference type="ARBA" id="ARBA00022452"/>
    </source>
</evidence>
<keyword evidence="9 10" id="KW-0998">Cell outer membrane</keyword>
<evidence type="ECO:0000256" key="7">
    <source>
        <dbReference type="ARBA" id="ARBA00023136"/>
    </source>
</evidence>
<reference evidence="15 16" key="1">
    <citation type="submission" date="2010-08" db="EMBL/GenBank/DDBJ databases">
        <authorList>
            <person name="Weinstock G."/>
            <person name="Sodergren E."/>
            <person name="Clifton S."/>
            <person name="Fulton L."/>
            <person name="Fulton B."/>
            <person name="Courtney L."/>
            <person name="Fronick C."/>
            <person name="Harrison M."/>
            <person name="Strong C."/>
            <person name="Farmer C."/>
            <person name="Delahaunty K."/>
            <person name="Markovic C."/>
            <person name="Hall O."/>
            <person name="Minx P."/>
            <person name="Tomlinson C."/>
            <person name="Mitreva M."/>
            <person name="Hou S."/>
            <person name="Chen J."/>
            <person name="Wollam A."/>
            <person name="Pepin K.H."/>
            <person name="Johnson M."/>
            <person name="Bhonagiri V."/>
            <person name="Zhang X."/>
            <person name="Suruliraj S."/>
            <person name="Warren W."/>
            <person name="Chinwalla A."/>
            <person name="Mardis E.R."/>
            <person name="Wilson R.K."/>
        </authorList>
    </citation>
    <scope>NUCLEOTIDE SEQUENCE [LARGE SCALE GENOMIC DNA]</scope>
    <source>
        <strain evidence="15 16">F0399</strain>
    </source>
</reference>
<keyword evidence="6 11" id="KW-0798">TonB box</keyword>
<dbReference type="InterPro" id="IPR039426">
    <property type="entry name" value="TonB-dep_rcpt-like"/>
</dbReference>
<evidence type="ECO:0000256" key="2">
    <source>
        <dbReference type="ARBA" id="ARBA00022448"/>
    </source>
</evidence>
<comment type="subcellular location">
    <subcellularLocation>
        <location evidence="1 10">Cell outer membrane</location>
        <topology evidence="1 10">Multi-pass membrane protein</topology>
    </subcellularLocation>
</comment>
<evidence type="ECO:0000256" key="4">
    <source>
        <dbReference type="ARBA" id="ARBA00022692"/>
    </source>
</evidence>
<evidence type="ECO:0000313" key="15">
    <source>
        <dbReference type="EMBL" id="EFW29151.1"/>
    </source>
</evidence>
<dbReference type="Gene3D" id="2.170.130.10">
    <property type="entry name" value="TonB-dependent receptor, plug domain"/>
    <property type="match status" value="1"/>
</dbReference>
<feature type="signal peptide" evidence="12">
    <location>
        <begin position="1"/>
        <end position="33"/>
    </location>
</feature>
<dbReference type="RefSeq" id="WP_009350363.1">
    <property type="nucleotide sequence ID" value="NZ_GL638147.1"/>
</dbReference>
<keyword evidence="4 10" id="KW-0812">Transmembrane</keyword>
<keyword evidence="3 10" id="KW-1134">Transmembrane beta strand</keyword>
<dbReference type="STRING" id="749551.HMPREF9555_01714"/>
<organism evidence="15 16">
    <name type="scientific">Selenomonas artemidis F0399</name>
    <dbReference type="NCBI Taxonomy" id="749551"/>
    <lineage>
        <taxon>Bacteria</taxon>
        <taxon>Bacillati</taxon>
        <taxon>Bacillota</taxon>
        <taxon>Negativicutes</taxon>
        <taxon>Selenomonadales</taxon>
        <taxon>Selenomonadaceae</taxon>
        <taxon>Selenomonas</taxon>
    </lineage>
</organism>
<dbReference type="HOGENOM" id="CLU_008287_18_2_9"/>
<gene>
    <name evidence="15" type="ORF">HMPREF9555_01714</name>
</gene>
<evidence type="ECO:0000256" key="9">
    <source>
        <dbReference type="ARBA" id="ARBA00023237"/>
    </source>
</evidence>
<dbReference type="EMBL" id="AECV01000036">
    <property type="protein sequence ID" value="EFW29151.1"/>
    <property type="molecule type" value="Genomic_DNA"/>
</dbReference>
<evidence type="ECO:0000256" key="10">
    <source>
        <dbReference type="PROSITE-ProRule" id="PRU01360"/>
    </source>
</evidence>
<evidence type="ECO:0000256" key="6">
    <source>
        <dbReference type="ARBA" id="ARBA00023077"/>
    </source>
</evidence>
<evidence type="ECO:0000256" key="12">
    <source>
        <dbReference type="SAM" id="SignalP"/>
    </source>
</evidence>
<sequence length="687" mass="77885">MRSFHVRHHRTALTAAVLGALTAASFHSVQAAAADREMPVYTLDDVVVTASRTEQSVKEAPASVEIVTREDIDRLGAETLAQALALTVGLDVTENGMVGNQAALRGMSTNQTLILIDGRRIRTEDTSQTANYYELQRINMDDVERIEIVRGSVSSLYGSEALGGVINIIRKHPEKKQVGVSADWTSRQKDGGVSVDFGKTGKWAWRTSFKVSDIRERGAETASNQYGRKYYFNLDGRMDIAQRKHLDFFFDYMNEDLDQKSEAVTQTGGNYRSNPGTVDYNHKRYSTGLRYAGEDRRGAYEMQVYYTLFDKKQETHLRSNGILSDFDDMVFRSYIADGKRNWNVGADHKLTFGGEYRKEEYESTRIDVGGGHIVTRNGISKTESKADLDYAALYLQDEWRANKRLYIVPSVRWDHNNKFGNKVTAQLGTTYRISDRSRVKMNVGSAYRAPTASELYMHWDHVPAVARIRSWLVPTQVHIDGNPNLKPEKAVNFDLSFEAEGKRSSGKITYFHNKVDDLINLNTISRTIMSSTPPPPHPIAIRNIGHYENVDKATLQGIEFEGRQRLGDQFTLRSTYTYLDAKNDMTGDRLTGRARHKLSLQLIYDDFKHGWSGVLWNDWMSDYYYAEGRGNAAVKKNTSATVLNLVINKKINDHLSAYFGVNNLLNEENTTLYYDGRIWRGGINMTF</sequence>
<keyword evidence="2 10" id="KW-0813">Transport</keyword>
<accession>E7N3X4</accession>
<evidence type="ECO:0000256" key="8">
    <source>
        <dbReference type="ARBA" id="ARBA00023170"/>
    </source>
</evidence>
<comment type="caution">
    <text evidence="15">The sequence shown here is derived from an EMBL/GenBank/DDBJ whole genome shotgun (WGS) entry which is preliminary data.</text>
</comment>
<keyword evidence="16" id="KW-1185">Reference proteome</keyword>
<dbReference type="CDD" id="cd01347">
    <property type="entry name" value="ligand_gated_channel"/>
    <property type="match status" value="1"/>
</dbReference>
<keyword evidence="8 15" id="KW-0675">Receptor</keyword>
<dbReference type="PANTHER" id="PTHR30069:SF29">
    <property type="entry name" value="HEMOGLOBIN AND HEMOGLOBIN-HAPTOGLOBIN-BINDING PROTEIN 1-RELATED"/>
    <property type="match status" value="1"/>
</dbReference>
<dbReference type="Pfam" id="PF07715">
    <property type="entry name" value="Plug"/>
    <property type="match status" value="1"/>
</dbReference>
<dbReference type="InterPro" id="IPR037066">
    <property type="entry name" value="Plug_dom_sf"/>
</dbReference>
<evidence type="ECO:0000259" key="13">
    <source>
        <dbReference type="Pfam" id="PF00593"/>
    </source>
</evidence>
<dbReference type="InterPro" id="IPR036942">
    <property type="entry name" value="Beta-barrel_TonB_sf"/>
</dbReference>
<proteinExistence type="inferred from homology"/>
<dbReference type="InterPro" id="IPR000531">
    <property type="entry name" value="Beta-barrel_TonB"/>
</dbReference>
<keyword evidence="7 10" id="KW-0472">Membrane</keyword>
<dbReference type="AlphaFoldDB" id="E7N3X4"/>
<evidence type="ECO:0000313" key="16">
    <source>
        <dbReference type="Proteomes" id="UP000004633"/>
    </source>
</evidence>
<dbReference type="Proteomes" id="UP000004633">
    <property type="component" value="Unassembled WGS sequence"/>
</dbReference>
<dbReference type="PROSITE" id="PS52016">
    <property type="entry name" value="TONB_DEPENDENT_REC_3"/>
    <property type="match status" value="1"/>
</dbReference>
<feature type="chain" id="PRO_5003222160" evidence="12">
    <location>
        <begin position="34"/>
        <end position="687"/>
    </location>
</feature>
<evidence type="ECO:0000256" key="1">
    <source>
        <dbReference type="ARBA" id="ARBA00004571"/>
    </source>
</evidence>